<protein>
    <submittedName>
        <fullName evidence="1">Uncharacterized protein</fullName>
    </submittedName>
</protein>
<dbReference type="SUPFAM" id="SSF54285">
    <property type="entry name" value="MoaD/ThiS"/>
    <property type="match status" value="1"/>
</dbReference>
<sequence>VEVTNGTSVDDVAVQLGIEEVPAVVCINDQETHRAHRLQPGDIVTFFPAPGGRKSRDVR</sequence>
<evidence type="ECO:0000313" key="1">
    <source>
        <dbReference type="EMBL" id="SVA55078.1"/>
    </source>
</evidence>
<dbReference type="InterPro" id="IPR016155">
    <property type="entry name" value="Mopterin_synth/thiamin_S_b"/>
</dbReference>
<dbReference type="EMBL" id="UINC01012636">
    <property type="protein sequence ID" value="SVA55078.1"/>
    <property type="molecule type" value="Genomic_DNA"/>
</dbReference>
<accession>A0A381WS51</accession>
<feature type="non-terminal residue" evidence="1">
    <location>
        <position position="1"/>
    </location>
</feature>
<reference evidence="1" key="1">
    <citation type="submission" date="2018-05" db="EMBL/GenBank/DDBJ databases">
        <authorList>
            <person name="Lanie J.A."/>
            <person name="Ng W.-L."/>
            <person name="Kazmierczak K.M."/>
            <person name="Andrzejewski T.M."/>
            <person name="Davidsen T.M."/>
            <person name="Wayne K.J."/>
            <person name="Tettelin H."/>
            <person name="Glass J.I."/>
            <person name="Rusch D."/>
            <person name="Podicherti R."/>
            <person name="Tsui H.-C.T."/>
            <person name="Winkler M.E."/>
        </authorList>
    </citation>
    <scope>NUCLEOTIDE SEQUENCE</scope>
</reference>
<organism evidence="1">
    <name type="scientific">marine metagenome</name>
    <dbReference type="NCBI Taxonomy" id="408172"/>
    <lineage>
        <taxon>unclassified sequences</taxon>
        <taxon>metagenomes</taxon>
        <taxon>ecological metagenomes</taxon>
    </lineage>
</organism>
<dbReference type="Pfam" id="PF02597">
    <property type="entry name" value="ThiS"/>
    <property type="match status" value="1"/>
</dbReference>
<dbReference type="InterPro" id="IPR003749">
    <property type="entry name" value="ThiS/MoaD-like"/>
</dbReference>
<dbReference type="AlphaFoldDB" id="A0A381WS51"/>
<proteinExistence type="predicted"/>
<gene>
    <name evidence="1" type="ORF">METZ01_LOCUS107932</name>
</gene>
<name>A0A381WS51_9ZZZZ</name>